<gene>
    <name evidence="3" type="ORF">ENP09_07970</name>
    <name evidence="2" type="ORF">ENP73_10780</name>
</gene>
<dbReference type="GO" id="GO:0008999">
    <property type="term" value="F:protein-N-terminal-alanine acetyltransferase activity"/>
    <property type="evidence" value="ECO:0007669"/>
    <property type="project" value="TreeGrafter"/>
</dbReference>
<dbReference type="PROSITE" id="PS51186">
    <property type="entry name" value="GNAT"/>
    <property type="match status" value="1"/>
</dbReference>
<dbReference type="PANTHER" id="PTHR43617">
    <property type="entry name" value="L-AMINO ACID N-ACETYLTRANSFERASE"/>
    <property type="match status" value="1"/>
</dbReference>
<dbReference type="EMBL" id="DSKL01000416">
    <property type="protein sequence ID" value="HEH83401.1"/>
    <property type="molecule type" value="Genomic_DNA"/>
</dbReference>
<dbReference type="Gene3D" id="3.40.630.30">
    <property type="match status" value="1"/>
</dbReference>
<evidence type="ECO:0000313" key="2">
    <source>
        <dbReference type="EMBL" id="HEH83401.1"/>
    </source>
</evidence>
<dbReference type="EMBL" id="DSHZ01000383">
    <property type="protein sequence ID" value="HEO42776.1"/>
    <property type="molecule type" value="Genomic_DNA"/>
</dbReference>
<reference evidence="2" key="1">
    <citation type="journal article" date="2020" name="mSystems">
        <title>Genome- and Community-Level Interaction Insights into Carbon Utilization and Element Cycling Functions of Hydrothermarchaeota in Hydrothermal Sediment.</title>
        <authorList>
            <person name="Zhou Z."/>
            <person name="Liu Y."/>
            <person name="Xu W."/>
            <person name="Pan J."/>
            <person name="Luo Z.H."/>
            <person name="Li M."/>
        </authorList>
    </citation>
    <scope>NUCLEOTIDE SEQUENCE [LARGE SCALE GENOMIC DNA]</scope>
    <source>
        <strain evidence="3">SpSt-189</strain>
        <strain evidence="2">SpSt-246</strain>
    </source>
</reference>
<dbReference type="CDD" id="cd04301">
    <property type="entry name" value="NAT_SF"/>
    <property type="match status" value="1"/>
</dbReference>
<comment type="caution">
    <text evidence="2">The sequence shown here is derived from an EMBL/GenBank/DDBJ whole genome shotgun (WGS) entry which is preliminary data.</text>
</comment>
<sequence length="226" mass="25019">MSTLRPARPEDLPAIARLSHRTLLLGREGHGVFPSQELWGELFVAPYLRWGCCSWVAEAGGEVVGYILGACATLPLALDLALRLPLLLLRLLLGGYGPPLPHLRYLLRLLLYPGPKAPRRLYPAHLHIAVDPKAQGQGLGKALLSAFLECLRARGVPGVQLSTTRANRAARELYRSLGFRLYAKRASPFWAPYRGRPAIHEVWVKELGGVGEGALKERASRRCRWP</sequence>
<name>A0A7C2C624_9DEIN</name>
<evidence type="ECO:0000313" key="3">
    <source>
        <dbReference type="EMBL" id="HEO42776.1"/>
    </source>
</evidence>
<feature type="domain" description="N-acetyltransferase" evidence="1">
    <location>
        <begin position="2"/>
        <end position="208"/>
    </location>
</feature>
<keyword evidence="2" id="KW-0808">Transferase</keyword>
<dbReference type="InterPro" id="IPR000182">
    <property type="entry name" value="GNAT_dom"/>
</dbReference>
<dbReference type="PANTHER" id="PTHR43617:SF20">
    <property type="entry name" value="N-ALPHA-ACETYLTRANSFERASE RIMI"/>
    <property type="match status" value="1"/>
</dbReference>
<evidence type="ECO:0000259" key="1">
    <source>
        <dbReference type="PROSITE" id="PS51186"/>
    </source>
</evidence>
<dbReference type="Pfam" id="PF00583">
    <property type="entry name" value="Acetyltransf_1"/>
    <property type="match status" value="1"/>
</dbReference>
<protein>
    <submittedName>
        <fullName evidence="2">N-acetyltransferase</fullName>
    </submittedName>
</protein>
<dbReference type="InterPro" id="IPR016181">
    <property type="entry name" value="Acyl_CoA_acyltransferase"/>
</dbReference>
<dbReference type="InterPro" id="IPR050276">
    <property type="entry name" value="MshD_Acetyltransferase"/>
</dbReference>
<dbReference type="SUPFAM" id="SSF55729">
    <property type="entry name" value="Acyl-CoA N-acyltransferases (Nat)"/>
    <property type="match status" value="1"/>
</dbReference>
<accession>A0A7C2C624</accession>
<organism evidence="2">
    <name type="scientific">Thermus islandicus</name>
    <dbReference type="NCBI Taxonomy" id="540988"/>
    <lineage>
        <taxon>Bacteria</taxon>
        <taxon>Thermotogati</taxon>
        <taxon>Deinococcota</taxon>
        <taxon>Deinococci</taxon>
        <taxon>Thermales</taxon>
        <taxon>Thermaceae</taxon>
        <taxon>Thermus</taxon>
    </lineage>
</organism>
<proteinExistence type="predicted"/>
<dbReference type="AlphaFoldDB" id="A0A7C2C624"/>